<dbReference type="Proteomes" id="UP000032360">
    <property type="component" value="Unassembled WGS sequence"/>
</dbReference>
<proteinExistence type="predicted"/>
<evidence type="ECO:0000313" key="2">
    <source>
        <dbReference type="Proteomes" id="UP000032360"/>
    </source>
</evidence>
<reference evidence="1 2" key="1">
    <citation type="submission" date="2015-01" db="EMBL/GenBank/DDBJ databases">
        <title>Draft genome of the acidophilic iron oxidizer Acidithrix ferrooxidans strain Py-F3.</title>
        <authorList>
            <person name="Poehlein A."/>
            <person name="Eisen S."/>
            <person name="Schloemann M."/>
            <person name="Johnson B.D."/>
            <person name="Daniel R."/>
            <person name="Muehling M."/>
        </authorList>
    </citation>
    <scope>NUCLEOTIDE SEQUENCE [LARGE SCALE GENOMIC DNA]</scope>
    <source>
        <strain evidence="1 2">Py-F3</strain>
    </source>
</reference>
<accession>A0A0D8HP80</accession>
<organism evidence="1 2">
    <name type="scientific">Acidithrix ferrooxidans</name>
    <dbReference type="NCBI Taxonomy" id="1280514"/>
    <lineage>
        <taxon>Bacteria</taxon>
        <taxon>Bacillati</taxon>
        <taxon>Actinomycetota</taxon>
        <taxon>Acidimicrobiia</taxon>
        <taxon>Acidimicrobiales</taxon>
        <taxon>Acidimicrobiaceae</taxon>
        <taxon>Acidithrix</taxon>
    </lineage>
</organism>
<comment type="caution">
    <text evidence="1">The sequence shown here is derived from an EMBL/GenBank/DDBJ whole genome shotgun (WGS) entry which is preliminary data.</text>
</comment>
<keyword evidence="2" id="KW-1185">Reference proteome</keyword>
<protein>
    <submittedName>
        <fullName evidence="1">Uncharacterized protein</fullName>
    </submittedName>
</protein>
<sequence>MPTGCTQALVLLKFLTGNRNVPWGLLEEKINSVNESIFSSQNSTLGFGYDSHRNFKIAIRLFGRRSDTSELGYQNALLLA</sequence>
<name>A0A0D8HP80_9ACTN</name>
<gene>
    <name evidence="1" type="ORF">AXFE_02030</name>
</gene>
<dbReference type="EMBL" id="JXYS01000003">
    <property type="protein sequence ID" value="KJF18916.1"/>
    <property type="molecule type" value="Genomic_DNA"/>
</dbReference>
<dbReference type="AlphaFoldDB" id="A0A0D8HP80"/>
<evidence type="ECO:0000313" key="1">
    <source>
        <dbReference type="EMBL" id="KJF18916.1"/>
    </source>
</evidence>